<dbReference type="PROSITE" id="PS50851">
    <property type="entry name" value="CHEW"/>
    <property type="match status" value="1"/>
</dbReference>
<dbReference type="PANTHER" id="PTHR22617:SF23">
    <property type="entry name" value="CHEMOTAXIS PROTEIN CHEW"/>
    <property type="match status" value="1"/>
</dbReference>
<evidence type="ECO:0000313" key="3">
    <source>
        <dbReference type="Proteomes" id="UP000199214"/>
    </source>
</evidence>
<dbReference type="InterPro" id="IPR002545">
    <property type="entry name" value="CheW-lke_dom"/>
</dbReference>
<dbReference type="SUPFAM" id="SSF50341">
    <property type="entry name" value="CheW-like"/>
    <property type="match status" value="1"/>
</dbReference>
<dbReference type="GO" id="GO:0007165">
    <property type="term" value="P:signal transduction"/>
    <property type="evidence" value="ECO:0007669"/>
    <property type="project" value="InterPro"/>
</dbReference>
<dbReference type="InterPro" id="IPR039315">
    <property type="entry name" value="CheW"/>
</dbReference>
<dbReference type="PANTHER" id="PTHR22617">
    <property type="entry name" value="CHEMOTAXIS SENSOR HISTIDINE KINASE-RELATED"/>
    <property type="match status" value="1"/>
</dbReference>
<evidence type="ECO:0000313" key="2">
    <source>
        <dbReference type="EMBL" id="SEK60219.1"/>
    </source>
</evidence>
<dbReference type="GO" id="GO:0005829">
    <property type="term" value="C:cytosol"/>
    <property type="evidence" value="ECO:0007669"/>
    <property type="project" value="TreeGrafter"/>
</dbReference>
<sequence length="148" mass="15473">MSETRLHLVAHVAGRGVLFDATQVDSVVDLPEIVPTPGAPATIRGLAALRSRVATVIETRRVLGLADDREAGRRGVVTMVDGHLYAVAVDTLEDVSTLAIAPTPAGMALDGGWSAVRGIADGDGETLMVLDLKRLIELAGEQTAEPAR</sequence>
<dbReference type="AlphaFoldDB" id="A0A1H7ICM7"/>
<dbReference type="Pfam" id="PF01584">
    <property type="entry name" value="CheW"/>
    <property type="match status" value="1"/>
</dbReference>
<dbReference type="InterPro" id="IPR036061">
    <property type="entry name" value="CheW-like_dom_sf"/>
</dbReference>
<accession>A0A1H7ICM7</accession>
<dbReference type="GO" id="GO:0006935">
    <property type="term" value="P:chemotaxis"/>
    <property type="evidence" value="ECO:0007669"/>
    <property type="project" value="InterPro"/>
</dbReference>
<dbReference type="OrthoDB" id="7390823at2"/>
<reference evidence="3" key="1">
    <citation type="submission" date="2016-10" db="EMBL/GenBank/DDBJ databases">
        <authorList>
            <person name="Varghese N."/>
            <person name="Submissions S."/>
        </authorList>
    </citation>
    <scope>NUCLEOTIDE SEQUENCE [LARGE SCALE GENOMIC DNA]</scope>
    <source>
        <strain evidence="3">JS21-1</strain>
    </source>
</reference>
<proteinExistence type="predicted"/>
<gene>
    <name evidence="2" type="ORF">SAMN05216382_0736</name>
</gene>
<dbReference type="STRING" id="1855283.SAMN05216382_0736"/>
<name>A0A1H7ICM7_9SPHN</name>
<dbReference type="Proteomes" id="UP000199214">
    <property type="component" value="Unassembled WGS sequence"/>
</dbReference>
<dbReference type="Gene3D" id="2.30.30.40">
    <property type="entry name" value="SH3 Domains"/>
    <property type="match status" value="1"/>
</dbReference>
<protein>
    <submittedName>
        <fullName evidence="2">CheW protein</fullName>
    </submittedName>
</protein>
<dbReference type="Gene3D" id="2.40.50.180">
    <property type="entry name" value="CheA-289, Domain 4"/>
    <property type="match status" value="1"/>
</dbReference>
<dbReference type="SMART" id="SM00260">
    <property type="entry name" value="CheW"/>
    <property type="match status" value="1"/>
</dbReference>
<dbReference type="RefSeq" id="WP_093003333.1">
    <property type="nucleotide sequence ID" value="NZ_FNZZ01000001.1"/>
</dbReference>
<feature type="domain" description="CheW-like" evidence="1">
    <location>
        <begin position="4"/>
        <end position="141"/>
    </location>
</feature>
<dbReference type="EMBL" id="FNZZ01000001">
    <property type="protein sequence ID" value="SEK60219.1"/>
    <property type="molecule type" value="Genomic_DNA"/>
</dbReference>
<organism evidence="2 3">
    <name type="scientific">Sphingomonas palmae</name>
    <dbReference type="NCBI Taxonomy" id="1855283"/>
    <lineage>
        <taxon>Bacteria</taxon>
        <taxon>Pseudomonadati</taxon>
        <taxon>Pseudomonadota</taxon>
        <taxon>Alphaproteobacteria</taxon>
        <taxon>Sphingomonadales</taxon>
        <taxon>Sphingomonadaceae</taxon>
        <taxon>Sphingomonas</taxon>
    </lineage>
</organism>
<keyword evidence="3" id="KW-1185">Reference proteome</keyword>
<evidence type="ECO:0000259" key="1">
    <source>
        <dbReference type="PROSITE" id="PS50851"/>
    </source>
</evidence>